<dbReference type="EC" id="2.4.1.250" evidence="7"/>
<dbReference type="InterPro" id="IPR001296">
    <property type="entry name" value="Glyco_trans_1"/>
</dbReference>
<keyword evidence="5" id="KW-0460">Magnesium</keyword>
<dbReference type="Pfam" id="PF00534">
    <property type="entry name" value="Glycos_transf_1"/>
    <property type="match status" value="1"/>
</dbReference>
<evidence type="ECO:0000256" key="4">
    <source>
        <dbReference type="ARBA" id="ARBA00022723"/>
    </source>
</evidence>
<reference evidence="11 12" key="1">
    <citation type="submission" date="2019-07" db="EMBL/GenBank/DDBJ databases">
        <title>New Mycobacterium species.</title>
        <authorList>
            <person name="Tortoli E."/>
            <person name="Ghielmetti G."/>
            <person name="Friedel U."/>
            <person name="Trovato A."/>
        </authorList>
    </citation>
    <scope>NUCLEOTIDE SEQUENCE [LARGE SCALE GENOMIC DNA]</scope>
    <source>
        <strain evidence="11 12">16-83</strain>
    </source>
</reference>
<name>A0A557XCP1_9MYCO</name>
<feature type="region of interest" description="Disordered" evidence="8">
    <location>
        <begin position="1"/>
        <end position="22"/>
    </location>
</feature>
<keyword evidence="12" id="KW-1185">Reference proteome</keyword>
<dbReference type="PANTHER" id="PTHR12526:SF510">
    <property type="entry name" value="D-INOSITOL 3-PHOSPHATE GLYCOSYLTRANSFERASE"/>
    <property type="match status" value="1"/>
</dbReference>
<evidence type="ECO:0000256" key="3">
    <source>
        <dbReference type="ARBA" id="ARBA00022679"/>
    </source>
</evidence>
<dbReference type="FunFam" id="3.40.50.2000:FF:000123">
    <property type="entry name" value="D-inositol-3-phosphate glycosyltransferase"/>
    <property type="match status" value="1"/>
</dbReference>
<dbReference type="GO" id="GO:0008375">
    <property type="term" value="F:acetylglucosaminyltransferase activity"/>
    <property type="evidence" value="ECO:0007669"/>
    <property type="project" value="InterPro"/>
</dbReference>
<feature type="non-terminal residue" evidence="11">
    <location>
        <position position="473"/>
    </location>
</feature>
<dbReference type="PANTHER" id="PTHR12526">
    <property type="entry name" value="GLYCOSYLTRANSFERASE"/>
    <property type="match status" value="1"/>
</dbReference>
<evidence type="ECO:0000256" key="5">
    <source>
        <dbReference type="ARBA" id="ARBA00022842"/>
    </source>
</evidence>
<dbReference type="HAMAP" id="MF_01695">
    <property type="entry name" value="MshA"/>
    <property type="match status" value="1"/>
</dbReference>
<dbReference type="GO" id="GO:0102710">
    <property type="term" value="F:D-inositol-3-phosphate glycosyltransferase activity"/>
    <property type="evidence" value="ECO:0007669"/>
    <property type="project" value="UniProtKB-EC"/>
</dbReference>
<comment type="catalytic activity">
    <reaction evidence="6">
        <text>1D-myo-inositol 3-phosphate + UDP-N-acetyl-alpha-D-glucosamine = 1D-myo-inositol 2-acetamido-2-deoxy-alpha-D-glucopyranoside 3-phosphate + UDP + H(+)</text>
        <dbReference type="Rhea" id="RHEA:26188"/>
        <dbReference type="ChEBI" id="CHEBI:15378"/>
        <dbReference type="ChEBI" id="CHEBI:57705"/>
        <dbReference type="ChEBI" id="CHEBI:58223"/>
        <dbReference type="ChEBI" id="CHEBI:58401"/>
        <dbReference type="ChEBI" id="CHEBI:58892"/>
        <dbReference type="EC" id="2.4.1.250"/>
    </reaction>
</comment>
<evidence type="ECO:0000313" key="12">
    <source>
        <dbReference type="Proteomes" id="UP000320513"/>
    </source>
</evidence>
<evidence type="ECO:0000256" key="1">
    <source>
        <dbReference type="ARBA" id="ARBA00008449"/>
    </source>
</evidence>
<comment type="similarity">
    <text evidence="1">Belongs to the glycosyltransferase group 1 family. MshA subfamily.</text>
</comment>
<evidence type="ECO:0000256" key="8">
    <source>
        <dbReference type="SAM" id="MobiDB-lite"/>
    </source>
</evidence>
<dbReference type="CDD" id="cd03800">
    <property type="entry name" value="GT4_sucrose_synthase"/>
    <property type="match status" value="1"/>
</dbReference>
<keyword evidence="3 11" id="KW-0808">Transferase</keyword>
<evidence type="ECO:0000259" key="9">
    <source>
        <dbReference type="Pfam" id="PF00534"/>
    </source>
</evidence>
<dbReference type="AlphaFoldDB" id="A0A557XCP1"/>
<gene>
    <name evidence="11" type="primary">mshA</name>
    <name evidence="11" type="ORF">FPZ47_23995</name>
</gene>
<evidence type="ECO:0000313" key="11">
    <source>
        <dbReference type="EMBL" id="TVS83261.1"/>
    </source>
</evidence>
<dbReference type="GO" id="GO:0010125">
    <property type="term" value="P:mycothiol biosynthetic process"/>
    <property type="evidence" value="ECO:0007669"/>
    <property type="project" value="UniProtKB-UniRule"/>
</dbReference>
<dbReference type="InterPro" id="IPR017814">
    <property type="entry name" value="Mycothiol_biosynthesis_MshA"/>
</dbReference>
<feature type="region of interest" description="Disordered" evidence="8">
    <location>
        <begin position="438"/>
        <end position="473"/>
    </location>
</feature>
<evidence type="ECO:0000259" key="10">
    <source>
        <dbReference type="Pfam" id="PF13579"/>
    </source>
</evidence>
<keyword evidence="4" id="KW-0479">Metal-binding</keyword>
<organism evidence="11 12">
    <name type="scientific">Mycobacterium helveticum</name>
    <dbReference type="NCBI Taxonomy" id="2592811"/>
    <lineage>
        <taxon>Bacteria</taxon>
        <taxon>Bacillati</taxon>
        <taxon>Actinomycetota</taxon>
        <taxon>Actinomycetes</taxon>
        <taxon>Mycobacteriales</taxon>
        <taxon>Mycobacteriaceae</taxon>
        <taxon>Mycobacterium</taxon>
    </lineage>
</organism>
<dbReference type="Proteomes" id="UP000320513">
    <property type="component" value="Unassembled WGS sequence"/>
</dbReference>
<dbReference type="EMBL" id="VMQU01000152">
    <property type="protein sequence ID" value="TVS83261.1"/>
    <property type="molecule type" value="Genomic_DNA"/>
</dbReference>
<dbReference type="Pfam" id="PF13579">
    <property type="entry name" value="Glyco_trans_4_4"/>
    <property type="match status" value="1"/>
</dbReference>
<feature type="domain" description="Glycosyltransferase subfamily 4-like N-terminal" evidence="10">
    <location>
        <begin position="52"/>
        <end position="227"/>
    </location>
</feature>
<comment type="caution">
    <text evidence="11">The sequence shown here is derived from an EMBL/GenBank/DDBJ whole genome shotgun (WGS) entry which is preliminary data.</text>
</comment>
<dbReference type="GO" id="GO:0046872">
    <property type="term" value="F:metal ion binding"/>
    <property type="evidence" value="ECO:0007669"/>
    <property type="project" value="UniProtKB-KW"/>
</dbReference>
<dbReference type="NCBIfam" id="TIGR03449">
    <property type="entry name" value="mycothiol_MshA"/>
    <property type="match status" value="1"/>
</dbReference>
<protein>
    <recommendedName>
        <fullName evidence="7">D-inositol-3-phosphate glycosyltransferase</fullName>
        <ecNumber evidence="7">2.4.1.250</ecNumber>
    </recommendedName>
</protein>
<dbReference type="InterPro" id="IPR028098">
    <property type="entry name" value="Glyco_trans_4-like_N"/>
</dbReference>
<keyword evidence="2 11" id="KW-0328">Glycosyltransferase</keyword>
<evidence type="ECO:0000256" key="2">
    <source>
        <dbReference type="ARBA" id="ARBA00022676"/>
    </source>
</evidence>
<feature type="compositionally biased region" description="Gly residues" evidence="8">
    <location>
        <begin position="451"/>
        <end position="467"/>
    </location>
</feature>
<dbReference type="Gene3D" id="3.40.50.2000">
    <property type="entry name" value="Glycogen Phosphorylase B"/>
    <property type="match status" value="2"/>
</dbReference>
<feature type="domain" description="Glycosyl transferase family 1" evidence="9">
    <location>
        <begin position="238"/>
        <end position="395"/>
    </location>
</feature>
<evidence type="ECO:0000256" key="6">
    <source>
        <dbReference type="ARBA" id="ARBA00048131"/>
    </source>
</evidence>
<dbReference type="SUPFAM" id="SSF53756">
    <property type="entry name" value="UDP-Glycosyltransferase/glycogen phosphorylase"/>
    <property type="match status" value="1"/>
</dbReference>
<proteinExistence type="inferred from homology"/>
<accession>A0A557XCP1</accession>
<sequence>MNPSCKDERVRHDDVSRPSGDKAGRFAVIPRRVALLAVHTSPLAQPGTGDAGGMNVYVLQSALHLARRGIEVEIFTRATASADPPVVRVAPGVLVRNVVAGPFEGLDKYDLPTQLCAFAAGVLRAEASHEPGYYDIVHSHYWLSGQVGWLARDRWAVPLVHTAHTLAAVKNAALADGDAPEPPLRTVGEQQVVDEADRLIVNTEDEARQLVSNHHADPARIDVVHPGVDLDVFRPGDRRAARSALGLPLDGQLVAFVGRIQPLKAPDIVLRAAAKLPGVRIVVAGGPSGSGLARPEGLVSLADDLGISERVTFLPPQSRANLATLFQAADLVAVPSYSESFGLVAIEAQACGTPVVAAAVGGLPVAVHDGVTGTLVAGHDIDDWAAALGDLLLLGNGPRAGAMSRAAVAHAGRFSWENTTDALLASYRRAVGEFTAGRRRRGGALSSDRAWGGGAPPRGGGGGGGGGAPPPPP</sequence>
<evidence type="ECO:0000256" key="7">
    <source>
        <dbReference type="NCBIfam" id="TIGR03449"/>
    </source>
</evidence>